<dbReference type="EMBL" id="BQNB010011749">
    <property type="protein sequence ID" value="GJS94677.1"/>
    <property type="molecule type" value="Genomic_DNA"/>
</dbReference>
<evidence type="ECO:0000259" key="1">
    <source>
        <dbReference type="Pfam" id="PF13966"/>
    </source>
</evidence>
<keyword evidence="2" id="KW-0808">Transferase</keyword>
<evidence type="ECO:0000313" key="3">
    <source>
        <dbReference type="Proteomes" id="UP001151760"/>
    </source>
</evidence>
<keyword evidence="2" id="KW-0695">RNA-directed DNA polymerase</keyword>
<dbReference type="PANTHER" id="PTHR11439">
    <property type="entry name" value="GAG-POL-RELATED RETROTRANSPOSON"/>
    <property type="match status" value="1"/>
</dbReference>
<proteinExistence type="predicted"/>
<keyword evidence="2" id="KW-0548">Nucleotidyltransferase</keyword>
<organism evidence="2 3">
    <name type="scientific">Tanacetum coccineum</name>
    <dbReference type="NCBI Taxonomy" id="301880"/>
    <lineage>
        <taxon>Eukaryota</taxon>
        <taxon>Viridiplantae</taxon>
        <taxon>Streptophyta</taxon>
        <taxon>Embryophyta</taxon>
        <taxon>Tracheophyta</taxon>
        <taxon>Spermatophyta</taxon>
        <taxon>Magnoliopsida</taxon>
        <taxon>eudicotyledons</taxon>
        <taxon>Gunneridae</taxon>
        <taxon>Pentapetalae</taxon>
        <taxon>asterids</taxon>
        <taxon>campanulids</taxon>
        <taxon>Asterales</taxon>
        <taxon>Asteraceae</taxon>
        <taxon>Asteroideae</taxon>
        <taxon>Anthemideae</taxon>
        <taxon>Anthemidinae</taxon>
        <taxon>Tanacetum</taxon>
    </lineage>
</organism>
<dbReference type="PANTHER" id="PTHR11439:SF524">
    <property type="entry name" value="RNA-DIRECTED DNA POLYMERASE, PROTEIN KINASE RLK-PELLE-DLSV FAMILY"/>
    <property type="match status" value="1"/>
</dbReference>
<feature type="domain" description="Reverse transcriptase zinc-binding" evidence="1">
    <location>
        <begin position="38"/>
        <end position="105"/>
    </location>
</feature>
<dbReference type="InterPro" id="IPR026960">
    <property type="entry name" value="RVT-Znf"/>
</dbReference>
<protein>
    <submittedName>
        <fullName evidence="2">Reverse transcriptase domain, reverse transcriptase zinc-binding domain protein</fullName>
    </submittedName>
</protein>
<sequence>MISSIILNDSEDTWTWSLGGNFFTVRSARCQIDGEFLPDQGHSTRWNQIIPKKVNIFVWRASRDRLPSRWNLSRRGIEVNSLNCPICDAGTETSFHTLWACSLASLMIALCRRILRYVRGTLDYGLQLHVSSTTQLIVYTDADWAGCPVTLSRSSAEVEYRGIANVVAETTWIRNLLRELHTS</sequence>
<reference evidence="2" key="1">
    <citation type="journal article" date="2022" name="Int. J. Mol. Sci.">
        <title>Draft Genome of Tanacetum Coccineum: Genomic Comparison of Closely Related Tanacetum-Family Plants.</title>
        <authorList>
            <person name="Yamashiro T."/>
            <person name="Shiraishi A."/>
            <person name="Nakayama K."/>
            <person name="Satake H."/>
        </authorList>
    </citation>
    <scope>NUCLEOTIDE SEQUENCE</scope>
</reference>
<dbReference type="Pfam" id="PF13966">
    <property type="entry name" value="zf-RVT"/>
    <property type="match status" value="1"/>
</dbReference>
<dbReference type="Proteomes" id="UP001151760">
    <property type="component" value="Unassembled WGS sequence"/>
</dbReference>
<evidence type="ECO:0000313" key="2">
    <source>
        <dbReference type="EMBL" id="GJS94677.1"/>
    </source>
</evidence>
<comment type="caution">
    <text evidence="2">The sequence shown here is derived from an EMBL/GenBank/DDBJ whole genome shotgun (WGS) entry which is preliminary data.</text>
</comment>
<accession>A0ABQ5A0R3</accession>
<gene>
    <name evidence="2" type="ORF">Tco_0801645</name>
</gene>
<keyword evidence="3" id="KW-1185">Reference proteome</keyword>
<name>A0ABQ5A0R3_9ASTR</name>
<dbReference type="GO" id="GO:0003964">
    <property type="term" value="F:RNA-directed DNA polymerase activity"/>
    <property type="evidence" value="ECO:0007669"/>
    <property type="project" value="UniProtKB-KW"/>
</dbReference>
<reference evidence="2" key="2">
    <citation type="submission" date="2022-01" db="EMBL/GenBank/DDBJ databases">
        <authorList>
            <person name="Yamashiro T."/>
            <person name="Shiraishi A."/>
            <person name="Satake H."/>
            <person name="Nakayama K."/>
        </authorList>
    </citation>
    <scope>NUCLEOTIDE SEQUENCE</scope>
</reference>